<comment type="catalytic activity">
    <reaction evidence="3">
        <text>2 GTP = 3',3'-c-di-GMP + 2 diphosphate</text>
        <dbReference type="Rhea" id="RHEA:24898"/>
        <dbReference type="ChEBI" id="CHEBI:33019"/>
        <dbReference type="ChEBI" id="CHEBI:37565"/>
        <dbReference type="ChEBI" id="CHEBI:58805"/>
        <dbReference type="EC" id="2.7.7.65"/>
    </reaction>
</comment>
<dbReference type="SUPFAM" id="SSF55073">
    <property type="entry name" value="Nucleotide cyclase"/>
    <property type="match status" value="1"/>
</dbReference>
<evidence type="ECO:0000313" key="6">
    <source>
        <dbReference type="EMBL" id="POB49904.1"/>
    </source>
</evidence>
<evidence type="ECO:0000313" key="7">
    <source>
        <dbReference type="Proteomes" id="UP000237466"/>
    </source>
</evidence>
<dbReference type="Pfam" id="PF00990">
    <property type="entry name" value="GGDEF"/>
    <property type="match status" value="1"/>
</dbReference>
<dbReference type="InterPro" id="IPR050469">
    <property type="entry name" value="Diguanylate_Cyclase"/>
</dbReference>
<comment type="cofactor">
    <cofactor evidence="1">
        <name>Mg(2+)</name>
        <dbReference type="ChEBI" id="CHEBI:18420"/>
    </cofactor>
</comment>
<evidence type="ECO:0000256" key="1">
    <source>
        <dbReference type="ARBA" id="ARBA00001946"/>
    </source>
</evidence>
<feature type="domain" description="GGDEF" evidence="5">
    <location>
        <begin position="268"/>
        <end position="398"/>
    </location>
</feature>
<dbReference type="InterPro" id="IPR029787">
    <property type="entry name" value="Nucleotide_cyclase"/>
</dbReference>
<dbReference type="SMART" id="SM00267">
    <property type="entry name" value="GGDEF"/>
    <property type="match status" value="1"/>
</dbReference>
<feature type="transmembrane region" description="Helical" evidence="4">
    <location>
        <begin position="132"/>
        <end position="152"/>
    </location>
</feature>
<dbReference type="InterPro" id="IPR043128">
    <property type="entry name" value="Rev_trsase/Diguanyl_cyclase"/>
</dbReference>
<feature type="transmembrane region" description="Helical" evidence="4">
    <location>
        <begin position="107"/>
        <end position="126"/>
    </location>
</feature>
<protein>
    <recommendedName>
        <fullName evidence="2">diguanylate cyclase</fullName>
        <ecNumber evidence="2">2.7.7.65</ecNumber>
    </recommendedName>
</protein>
<dbReference type="FunFam" id="3.30.70.270:FF:000001">
    <property type="entry name" value="Diguanylate cyclase domain protein"/>
    <property type="match status" value="1"/>
</dbReference>
<dbReference type="EC" id="2.7.7.65" evidence="2"/>
<comment type="caution">
    <text evidence="6">The sequence shown here is derived from an EMBL/GenBank/DDBJ whole genome shotgun (WGS) entry which is preliminary data.</text>
</comment>
<evidence type="ECO:0000259" key="5">
    <source>
        <dbReference type="PROSITE" id="PS50887"/>
    </source>
</evidence>
<feature type="transmembrane region" description="Helical" evidence="4">
    <location>
        <begin position="74"/>
        <end position="95"/>
    </location>
</feature>
<evidence type="ECO:0000256" key="4">
    <source>
        <dbReference type="SAM" id="Phobius"/>
    </source>
</evidence>
<feature type="transmembrane region" description="Helical" evidence="4">
    <location>
        <begin position="208"/>
        <end position="227"/>
    </location>
</feature>
<feature type="transmembrane region" description="Helical" evidence="4">
    <location>
        <begin position="17"/>
        <end position="38"/>
    </location>
</feature>
<dbReference type="GO" id="GO:0052621">
    <property type="term" value="F:diguanylate cyclase activity"/>
    <property type="evidence" value="ECO:0007669"/>
    <property type="project" value="UniProtKB-EC"/>
</dbReference>
<keyword evidence="4" id="KW-1133">Transmembrane helix</keyword>
<evidence type="ECO:0000256" key="2">
    <source>
        <dbReference type="ARBA" id="ARBA00012528"/>
    </source>
</evidence>
<dbReference type="AlphaFoldDB" id="A0A2S3R868"/>
<proteinExistence type="predicted"/>
<feature type="transmembrane region" description="Helical" evidence="4">
    <location>
        <begin position="164"/>
        <end position="188"/>
    </location>
</feature>
<dbReference type="Proteomes" id="UP000237466">
    <property type="component" value="Unassembled WGS sequence"/>
</dbReference>
<accession>A0A2S3R868</accession>
<dbReference type="Gene3D" id="3.30.70.270">
    <property type="match status" value="1"/>
</dbReference>
<dbReference type="PANTHER" id="PTHR45138:SF9">
    <property type="entry name" value="DIGUANYLATE CYCLASE DGCM-RELATED"/>
    <property type="match status" value="1"/>
</dbReference>
<organism evidence="6 7">
    <name type="scientific">Vibrio vulnificus</name>
    <dbReference type="NCBI Taxonomy" id="672"/>
    <lineage>
        <taxon>Bacteria</taxon>
        <taxon>Pseudomonadati</taxon>
        <taxon>Pseudomonadota</taxon>
        <taxon>Gammaproteobacteria</taxon>
        <taxon>Vibrionales</taxon>
        <taxon>Vibrionaceae</taxon>
        <taxon>Vibrio</taxon>
    </lineage>
</organism>
<reference evidence="6 7" key="1">
    <citation type="journal article" date="2018" name="Front. Microbiol.">
        <title>Phylogeny of Vibrio vulnificus from the Analysis of the Core-Genome: Implications for Intra-Species Taxonomy.</title>
        <authorList>
            <person name="Roig F.J."/>
            <person name="Gonzalez-Candelas F."/>
            <person name="Sanjuan E."/>
            <person name="Fouz B."/>
            <person name="Feil E.J."/>
            <person name="Llorens C."/>
            <person name="Baker-Austin C."/>
            <person name="Oliver J.D."/>
            <person name="Danin-Poleg Y."/>
            <person name="Gibas C.J."/>
            <person name="Kashi Y."/>
            <person name="Gulig P.A."/>
            <person name="Morrison S.S."/>
            <person name="Amaro C."/>
        </authorList>
    </citation>
    <scope>NUCLEOTIDE SEQUENCE [LARGE SCALE GENOMIC DNA]</scope>
    <source>
        <strain evidence="6 7">CECT4608</strain>
    </source>
</reference>
<feature type="transmembrane region" description="Helical" evidence="4">
    <location>
        <begin position="50"/>
        <end position="68"/>
    </location>
</feature>
<dbReference type="PANTHER" id="PTHR45138">
    <property type="entry name" value="REGULATORY COMPONENTS OF SENSORY TRANSDUCTION SYSTEM"/>
    <property type="match status" value="1"/>
</dbReference>
<dbReference type="CDD" id="cd01949">
    <property type="entry name" value="GGDEF"/>
    <property type="match status" value="1"/>
</dbReference>
<dbReference type="PROSITE" id="PS50887">
    <property type="entry name" value="GGDEF"/>
    <property type="match status" value="1"/>
</dbReference>
<name>A0A2S3R868_VIBVL</name>
<dbReference type="NCBIfam" id="TIGR00254">
    <property type="entry name" value="GGDEF"/>
    <property type="match status" value="1"/>
</dbReference>
<sequence length="398" mass="44849">MTALRGICQGMTFVLDLRTLCVITAAICLSYGVGLALFNRAHIKRHNLMTFVCALTLIGMATALIGLRGVVSDFFSIVAANVMLYTGFSFFLYGFSQFRQINNRFSALSFALIVPLTLSFIYFTYLAPSLNARLIIISSFLSLTLYMTAYNVHRGSANDTRLPVNVIVTSFCIVGTIELIRAINFILVPEDRFFNASQPSIYILQLSYLLGTLNVTITAFSLVWLINERLLTSLQEMSLKDNLTGFFNRHGLEQKLPALISSAQHRQQPLIAMMCDIDHFKLVNDTYGHQEGDIILQRCAEAIRAQLPQQHLAFRYGGEEFLIILSQYELVRAKQLAETIRMTIEQSQFVQLPERHLTMSFGLTELSTLDNVESMVKRADQALYLAKSQGRNQVVVHQ</sequence>
<keyword evidence="4" id="KW-0812">Transmembrane</keyword>
<dbReference type="EMBL" id="PDGH01000026">
    <property type="protein sequence ID" value="POB49904.1"/>
    <property type="molecule type" value="Genomic_DNA"/>
</dbReference>
<gene>
    <name evidence="6" type="ORF">CRN52_02350</name>
</gene>
<keyword evidence="4" id="KW-0472">Membrane</keyword>
<dbReference type="InterPro" id="IPR000160">
    <property type="entry name" value="GGDEF_dom"/>
</dbReference>
<evidence type="ECO:0000256" key="3">
    <source>
        <dbReference type="ARBA" id="ARBA00034247"/>
    </source>
</evidence>